<evidence type="ECO:0000313" key="3">
    <source>
        <dbReference type="Proteomes" id="UP000215914"/>
    </source>
</evidence>
<keyword evidence="3" id="KW-1185">Reference proteome</keyword>
<dbReference type="EMBL" id="MNCJ02000327">
    <property type="protein sequence ID" value="KAF5777315.1"/>
    <property type="molecule type" value="Genomic_DNA"/>
</dbReference>
<reference evidence="2" key="2">
    <citation type="submission" date="2020-06" db="EMBL/GenBank/DDBJ databases">
        <title>Helianthus annuus Genome sequencing and assembly Release 2.</title>
        <authorList>
            <person name="Gouzy J."/>
            <person name="Langlade N."/>
            <person name="Munos S."/>
        </authorList>
    </citation>
    <scope>NUCLEOTIDE SEQUENCE</scope>
    <source>
        <tissue evidence="2">Leaves</tissue>
    </source>
</reference>
<protein>
    <submittedName>
        <fullName evidence="2">Uncharacterized protein</fullName>
    </submittedName>
</protein>
<reference evidence="2" key="1">
    <citation type="journal article" date="2017" name="Nature">
        <title>The sunflower genome provides insights into oil metabolism, flowering and Asterid evolution.</title>
        <authorList>
            <person name="Badouin H."/>
            <person name="Gouzy J."/>
            <person name="Grassa C.J."/>
            <person name="Murat F."/>
            <person name="Staton S.E."/>
            <person name="Cottret L."/>
            <person name="Lelandais-Briere C."/>
            <person name="Owens G.L."/>
            <person name="Carrere S."/>
            <person name="Mayjonade B."/>
            <person name="Legrand L."/>
            <person name="Gill N."/>
            <person name="Kane N.C."/>
            <person name="Bowers J.E."/>
            <person name="Hubner S."/>
            <person name="Bellec A."/>
            <person name="Berard A."/>
            <person name="Berges H."/>
            <person name="Blanchet N."/>
            <person name="Boniface M.C."/>
            <person name="Brunel D."/>
            <person name="Catrice O."/>
            <person name="Chaidir N."/>
            <person name="Claudel C."/>
            <person name="Donnadieu C."/>
            <person name="Faraut T."/>
            <person name="Fievet G."/>
            <person name="Helmstetter N."/>
            <person name="King M."/>
            <person name="Knapp S.J."/>
            <person name="Lai Z."/>
            <person name="Le Paslier M.C."/>
            <person name="Lippi Y."/>
            <person name="Lorenzon L."/>
            <person name="Mandel J.R."/>
            <person name="Marage G."/>
            <person name="Marchand G."/>
            <person name="Marquand E."/>
            <person name="Bret-Mestries E."/>
            <person name="Morien E."/>
            <person name="Nambeesan S."/>
            <person name="Nguyen T."/>
            <person name="Pegot-Espagnet P."/>
            <person name="Pouilly N."/>
            <person name="Raftis F."/>
            <person name="Sallet E."/>
            <person name="Schiex T."/>
            <person name="Thomas J."/>
            <person name="Vandecasteele C."/>
            <person name="Vares D."/>
            <person name="Vear F."/>
            <person name="Vautrin S."/>
            <person name="Crespi M."/>
            <person name="Mangin B."/>
            <person name="Burke J.M."/>
            <person name="Salse J."/>
            <person name="Munos S."/>
            <person name="Vincourt P."/>
            <person name="Rieseberg L.H."/>
            <person name="Langlade N.B."/>
        </authorList>
    </citation>
    <scope>NUCLEOTIDE SEQUENCE</scope>
    <source>
        <tissue evidence="2">Leaves</tissue>
    </source>
</reference>
<keyword evidence="1" id="KW-0812">Transmembrane</keyword>
<name>A0A9K3HFE4_HELAN</name>
<gene>
    <name evidence="2" type="ORF">HanXRQr2_Chr12g0534211</name>
</gene>
<dbReference type="AlphaFoldDB" id="A0A9K3HFE4"/>
<organism evidence="2 3">
    <name type="scientific">Helianthus annuus</name>
    <name type="common">Common sunflower</name>
    <dbReference type="NCBI Taxonomy" id="4232"/>
    <lineage>
        <taxon>Eukaryota</taxon>
        <taxon>Viridiplantae</taxon>
        <taxon>Streptophyta</taxon>
        <taxon>Embryophyta</taxon>
        <taxon>Tracheophyta</taxon>
        <taxon>Spermatophyta</taxon>
        <taxon>Magnoliopsida</taxon>
        <taxon>eudicotyledons</taxon>
        <taxon>Gunneridae</taxon>
        <taxon>Pentapetalae</taxon>
        <taxon>asterids</taxon>
        <taxon>campanulids</taxon>
        <taxon>Asterales</taxon>
        <taxon>Asteraceae</taxon>
        <taxon>Asteroideae</taxon>
        <taxon>Heliantheae alliance</taxon>
        <taxon>Heliantheae</taxon>
        <taxon>Helianthus</taxon>
    </lineage>
</organism>
<comment type="caution">
    <text evidence="2">The sequence shown here is derived from an EMBL/GenBank/DDBJ whole genome shotgun (WGS) entry which is preliminary data.</text>
</comment>
<feature type="transmembrane region" description="Helical" evidence="1">
    <location>
        <begin position="25"/>
        <end position="42"/>
    </location>
</feature>
<keyword evidence="1" id="KW-0472">Membrane</keyword>
<accession>A0A9K3HFE4</accession>
<dbReference type="Gramene" id="mRNA:HanXRQr2_Chr12g0534211">
    <property type="protein sequence ID" value="CDS:HanXRQr2_Chr12g0534211.1"/>
    <property type="gene ID" value="HanXRQr2_Chr12g0534211"/>
</dbReference>
<proteinExistence type="predicted"/>
<evidence type="ECO:0000256" key="1">
    <source>
        <dbReference type="SAM" id="Phobius"/>
    </source>
</evidence>
<evidence type="ECO:0000313" key="2">
    <source>
        <dbReference type="EMBL" id="KAF5777315.1"/>
    </source>
</evidence>
<keyword evidence="1" id="KW-1133">Transmembrane helix</keyword>
<sequence length="67" mass="8025">MCTTYGITKDDEDQVLVEFILARSVWWQIYVSCKVLILARFLSMNRKKLVHANIRDNLLMYVEVWMI</sequence>
<dbReference type="Proteomes" id="UP000215914">
    <property type="component" value="Unassembled WGS sequence"/>
</dbReference>